<sequence>MMEKRAQKAHKAPKNSDVFEFEAIGHVRSPFKDKFGIPRQPGLVSQAKGVIKIHSDPDLKTALRSLEEFSHLWIVFVFHEHGGRNWKPSIRPPRLGGARKVGVLASRSPHRPNPIGLSAVTLEKVDFDAVGGPEIHVGGLDLLDGTPVLDIKPYIPYADSIPEANAGWASEPIARTPVKFSEEAEAEILKRDPSGEKNLRALIIEVLELDPRPAFKKRQAPTTDPSTWGTRYGFDLLGSDVKYEIREGHFLVYTLL</sequence>
<gene>
    <name evidence="4" type="primary">tsaA</name>
    <name evidence="4" type="ORF">NWE73_08160</name>
</gene>
<evidence type="ECO:0000313" key="4">
    <source>
        <dbReference type="EMBL" id="MDG0816332.1"/>
    </source>
</evidence>
<dbReference type="PROSITE" id="PS51668">
    <property type="entry name" value="TSAA_2"/>
    <property type="match status" value="1"/>
</dbReference>
<dbReference type="Pfam" id="PF18389">
    <property type="entry name" value="TrmO_C"/>
    <property type="match status" value="1"/>
</dbReference>
<dbReference type="Proteomes" id="UP001152321">
    <property type="component" value="Unassembled WGS sequence"/>
</dbReference>
<evidence type="ECO:0000313" key="5">
    <source>
        <dbReference type="Proteomes" id="UP001152321"/>
    </source>
</evidence>
<dbReference type="NCBIfam" id="TIGR00104">
    <property type="entry name" value="tRNA_TsaA"/>
    <property type="match status" value="1"/>
</dbReference>
<protein>
    <submittedName>
        <fullName evidence="4">tRNA (N6-threonylcarbamoyladenosine(37)-N6)-methyltransferase TrmO</fullName>
    </submittedName>
</protein>
<dbReference type="InterPro" id="IPR036414">
    <property type="entry name" value="YaeB_N_sf"/>
</dbReference>
<evidence type="ECO:0000256" key="1">
    <source>
        <dbReference type="ARBA" id="ARBA00022691"/>
    </source>
</evidence>
<organism evidence="4 5">
    <name type="scientific">Bdellovibrio svalbardensis</name>
    <dbReference type="NCBI Taxonomy" id="2972972"/>
    <lineage>
        <taxon>Bacteria</taxon>
        <taxon>Pseudomonadati</taxon>
        <taxon>Bdellovibrionota</taxon>
        <taxon>Bdellovibrionia</taxon>
        <taxon>Bdellovibrionales</taxon>
        <taxon>Pseudobdellovibrionaceae</taxon>
        <taxon>Bdellovibrio</taxon>
    </lineage>
</organism>
<feature type="domain" description="TsaA-like" evidence="3">
    <location>
        <begin position="21"/>
        <end position="163"/>
    </location>
</feature>
<comment type="similarity">
    <text evidence="2">Belongs to the tRNA methyltransferase O family.</text>
</comment>
<dbReference type="InterPro" id="IPR023370">
    <property type="entry name" value="TrmO-like_N"/>
</dbReference>
<keyword evidence="1" id="KW-0949">S-adenosyl-L-methionine</keyword>
<dbReference type="Pfam" id="PF01980">
    <property type="entry name" value="TrmO_N"/>
    <property type="match status" value="1"/>
</dbReference>
<dbReference type="EMBL" id="JANRMI010000002">
    <property type="protein sequence ID" value="MDG0816332.1"/>
    <property type="molecule type" value="Genomic_DNA"/>
</dbReference>
<comment type="caution">
    <text evidence="4">The sequence shown here is derived from an EMBL/GenBank/DDBJ whole genome shotgun (WGS) entry which is preliminary data.</text>
</comment>
<dbReference type="PANTHER" id="PTHR12818:SF0">
    <property type="entry name" value="TRNA (ADENINE(37)-N6)-METHYLTRANSFERASE"/>
    <property type="match status" value="1"/>
</dbReference>
<dbReference type="Gene3D" id="3.30.2310.10">
    <property type="entry name" value="YaeB-like"/>
    <property type="match status" value="1"/>
</dbReference>
<keyword evidence="5" id="KW-1185">Reference proteome</keyword>
<evidence type="ECO:0000256" key="2">
    <source>
        <dbReference type="ARBA" id="ARBA00033753"/>
    </source>
</evidence>
<dbReference type="SUPFAM" id="SSF118196">
    <property type="entry name" value="YaeB-like"/>
    <property type="match status" value="1"/>
</dbReference>
<reference evidence="4" key="1">
    <citation type="submission" date="2022-08" db="EMBL/GenBank/DDBJ databases">
        <title>Novel Bdellovibrio Species Isolated from Svalbard: Designation Bdellovibrio svalbardensis.</title>
        <authorList>
            <person name="Mitchell R.J."/>
            <person name="Choi S.Y."/>
        </authorList>
    </citation>
    <scope>NUCLEOTIDE SEQUENCE</scope>
    <source>
        <strain evidence="4">PAP01</strain>
    </source>
</reference>
<name>A0ABT6DIK0_9BACT</name>
<dbReference type="RefSeq" id="WP_277577810.1">
    <property type="nucleotide sequence ID" value="NZ_JANRMI010000002.1"/>
</dbReference>
<evidence type="ECO:0000259" key="3">
    <source>
        <dbReference type="PROSITE" id="PS51668"/>
    </source>
</evidence>
<dbReference type="InterPro" id="IPR040372">
    <property type="entry name" value="YaeB-like"/>
</dbReference>
<dbReference type="InterPro" id="IPR041369">
    <property type="entry name" value="TrmO_C"/>
</dbReference>
<dbReference type="CDD" id="cd09281">
    <property type="entry name" value="UPF0066"/>
    <property type="match status" value="1"/>
</dbReference>
<proteinExistence type="inferred from homology"/>
<dbReference type="Gene3D" id="2.40.30.70">
    <property type="entry name" value="YaeB-like"/>
    <property type="match status" value="1"/>
</dbReference>
<dbReference type="InterPro" id="IPR036413">
    <property type="entry name" value="YaeB-like_sf"/>
</dbReference>
<dbReference type="PANTHER" id="PTHR12818">
    <property type="entry name" value="TRNA (ADENINE(37)-N6)-METHYLTRANSFERASE"/>
    <property type="match status" value="1"/>
</dbReference>
<accession>A0ABT6DIK0</accession>